<dbReference type="Proteomes" id="UP000054988">
    <property type="component" value="Unassembled WGS sequence"/>
</dbReference>
<evidence type="ECO:0000313" key="2">
    <source>
        <dbReference type="Proteomes" id="UP000054988"/>
    </source>
</evidence>
<organism evidence="1 2">
    <name type="scientific">Moniliophthora roreri</name>
    <name type="common">Frosty pod rot fungus</name>
    <name type="synonym">Monilia roreri</name>
    <dbReference type="NCBI Taxonomy" id="221103"/>
    <lineage>
        <taxon>Eukaryota</taxon>
        <taxon>Fungi</taxon>
        <taxon>Dikarya</taxon>
        <taxon>Basidiomycota</taxon>
        <taxon>Agaricomycotina</taxon>
        <taxon>Agaricomycetes</taxon>
        <taxon>Agaricomycetidae</taxon>
        <taxon>Agaricales</taxon>
        <taxon>Marasmiineae</taxon>
        <taxon>Marasmiaceae</taxon>
        <taxon>Moniliophthora</taxon>
    </lineage>
</organism>
<protein>
    <submittedName>
        <fullName evidence="1">Uncharacterized protein</fullName>
    </submittedName>
</protein>
<proteinExistence type="predicted"/>
<dbReference type="EMBL" id="LATX01001822">
    <property type="protein sequence ID" value="KTB37738.1"/>
    <property type="molecule type" value="Genomic_DNA"/>
</dbReference>
<comment type="caution">
    <text evidence="1">The sequence shown here is derived from an EMBL/GenBank/DDBJ whole genome shotgun (WGS) entry which is preliminary data.</text>
</comment>
<accession>A0A0W0FN26</accession>
<reference evidence="1 2" key="1">
    <citation type="submission" date="2015-12" db="EMBL/GenBank/DDBJ databases">
        <title>Draft genome sequence of Moniliophthora roreri, the causal agent of frosty pod rot of cacao.</title>
        <authorList>
            <person name="Aime M.C."/>
            <person name="Diaz-Valderrama J.R."/>
            <person name="Kijpornyongpan T."/>
            <person name="Phillips-Mora W."/>
        </authorList>
    </citation>
    <scope>NUCLEOTIDE SEQUENCE [LARGE SCALE GENOMIC DNA]</scope>
    <source>
        <strain evidence="1 2">MCA 2952</strain>
    </source>
</reference>
<dbReference type="AlphaFoldDB" id="A0A0W0FN26"/>
<evidence type="ECO:0000313" key="1">
    <source>
        <dbReference type="EMBL" id="KTB37738.1"/>
    </source>
</evidence>
<gene>
    <name evidence="1" type="ORF">WG66_9685</name>
</gene>
<sequence>MPHRWYTVDGKIHGRCWRMEEIAHDDGCRSWRVQKDDEIIVSEEDLLHSFPELVQRADEDVFCDVQQIQDVR</sequence>
<name>A0A0W0FN26_MONRR</name>